<accession>A0AAD8LZ91</accession>
<evidence type="ECO:0000259" key="1">
    <source>
        <dbReference type="Pfam" id="PF08268"/>
    </source>
</evidence>
<gene>
    <name evidence="2" type="ORF">POM88_048007</name>
</gene>
<proteinExistence type="predicted"/>
<evidence type="ECO:0000313" key="2">
    <source>
        <dbReference type="EMBL" id="KAK1354751.1"/>
    </source>
</evidence>
<dbReference type="EMBL" id="JAUIZM010000011">
    <property type="protein sequence ID" value="KAK1354751.1"/>
    <property type="molecule type" value="Genomic_DNA"/>
</dbReference>
<reference evidence="2" key="1">
    <citation type="submission" date="2023-02" db="EMBL/GenBank/DDBJ databases">
        <title>Genome of toxic invasive species Heracleum sosnowskyi carries increased number of genes despite the absence of recent whole-genome duplications.</title>
        <authorList>
            <person name="Schelkunov M."/>
            <person name="Shtratnikova V."/>
            <person name="Makarenko M."/>
            <person name="Klepikova A."/>
            <person name="Omelchenko D."/>
            <person name="Novikova G."/>
            <person name="Obukhova E."/>
            <person name="Bogdanov V."/>
            <person name="Penin A."/>
            <person name="Logacheva M."/>
        </authorList>
    </citation>
    <scope>NUCLEOTIDE SEQUENCE</scope>
    <source>
        <strain evidence="2">Hsosn_3</strain>
        <tissue evidence="2">Leaf</tissue>
    </source>
</reference>
<name>A0AAD8LZ91_9APIA</name>
<reference evidence="2" key="2">
    <citation type="submission" date="2023-05" db="EMBL/GenBank/DDBJ databases">
        <authorList>
            <person name="Schelkunov M.I."/>
        </authorList>
    </citation>
    <scope>NUCLEOTIDE SEQUENCE</scope>
    <source>
        <strain evidence="2">Hsosn_3</strain>
        <tissue evidence="2">Leaf</tissue>
    </source>
</reference>
<comment type="caution">
    <text evidence="2">The sequence shown here is derived from an EMBL/GenBank/DDBJ whole genome shotgun (WGS) entry which is preliminary data.</text>
</comment>
<dbReference type="InterPro" id="IPR013187">
    <property type="entry name" value="F-box-assoc_dom_typ3"/>
</dbReference>
<dbReference type="AlphaFoldDB" id="A0AAD8LZ91"/>
<feature type="domain" description="F-box associated beta-propeller type 3" evidence="1">
    <location>
        <begin position="3"/>
        <end position="205"/>
    </location>
</feature>
<dbReference type="Pfam" id="PF08268">
    <property type="entry name" value="FBA_3"/>
    <property type="match status" value="2"/>
</dbReference>
<dbReference type="PANTHER" id="PTHR31672:SF13">
    <property type="entry name" value="F-BOX PROTEIN CPR30-LIKE"/>
    <property type="match status" value="1"/>
</dbReference>
<dbReference type="InterPro" id="IPR050796">
    <property type="entry name" value="SCF_F-box_component"/>
</dbReference>
<dbReference type="NCBIfam" id="TIGR01640">
    <property type="entry name" value="F_box_assoc_1"/>
    <property type="match status" value="2"/>
</dbReference>
<dbReference type="InterPro" id="IPR017451">
    <property type="entry name" value="F-box-assoc_interact_dom"/>
</dbReference>
<keyword evidence="3" id="KW-1185">Reference proteome</keyword>
<evidence type="ECO:0000313" key="3">
    <source>
        <dbReference type="Proteomes" id="UP001237642"/>
    </source>
</evidence>
<protein>
    <recommendedName>
        <fullName evidence="1">F-box associated beta-propeller type 3 domain-containing protein</fullName>
    </recommendedName>
</protein>
<sequence length="535" mass="61141">MLETAIWNPATSRCLEITPLHVVTGNNILLGFGFDSVANDFKVVCASLIEGQPSTVDVYSCKAACWKKIAPSNILYSGINIFKRPRPTIIDGSPYWLSQKYEDGIKTLVVISFDIRNEVFRSLPSISYNIKFKNTHVLSNFRDSVAIMVYELGTYSDETIDVYMFNQRCSVWNKISIETFMVPQTTIDVLHIKLCFRNGDILCGNLDGRRLYRVNPKTRTIKILEEGKSEEYISNCCNYSESLVFIEGMKPIYGKRDEDIPPPASRGNLLLGFGFDSVANDFKVMCGSLIEKQPLAVDVYSCKAARWKKTAPSNILYSGCINNQMEPIIVNGSPFWLDTENQDTEISLVVISFDVHHEVFSLLPSFCVEYSESRRSDLMKFRDSLAIMVHDRCTYFVEPIDVYIFNQRCSDWNKISIGPFICKEPNIELNKIYVGTVMEAETTIKLYELIPCSRDGDILFVNCHSCRLYGVNPETHTIKILKEVSSEEHIYNCFNYSESLSFIEGMKPVNEKRDEGRFKFLLGEELELARSYEYI</sequence>
<dbReference type="Proteomes" id="UP001237642">
    <property type="component" value="Unassembled WGS sequence"/>
</dbReference>
<feature type="domain" description="F-box associated beta-propeller type 3" evidence="1">
    <location>
        <begin position="268"/>
        <end position="437"/>
    </location>
</feature>
<organism evidence="2 3">
    <name type="scientific">Heracleum sosnowskyi</name>
    <dbReference type="NCBI Taxonomy" id="360622"/>
    <lineage>
        <taxon>Eukaryota</taxon>
        <taxon>Viridiplantae</taxon>
        <taxon>Streptophyta</taxon>
        <taxon>Embryophyta</taxon>
        <taxon>Tracheophyta</taxon>
        <taxon>Spermatophyta</taxon>
        <taxon>Magnoliopsida</taxon>
        <taxon>eudicotyledons</taxon>
        <taxon>Gunneridae</taxon>
        <taxon>Pentapetalae</taxon>
        <taxon>asterids</taxon>
        <taxon>campanulids</taxon>
        <taxon>Apiales</taxon>
        <taxon>Apiaceae</taxon>
        <taxon>Apioideae</taxon>
        <taxon>apioid superclade</taxon>
        <taxon>Tordylieae</taxon>
        <taxon>Tordyliinae</taxon>
        <taxon>Heracleum</taxon>
    </lineage>
</organism>
<dbReference type="PANTHER" id="PTHR31672">
    <property type="entry name" value="BNACNNG10540D PROTEIN"/>
    <property type="match status" value="1"/>
</dbReference>